<reference evidence="3" key="1">
    <citation type="submission" date="2018-06" db="EMBL/GenBank/DDBJ databases">
        <authorList>
            <person name="Zhirakovskaya E."/>
        </authorList>
    </citation>
    <scope>NUCLEOTIDE SEQUENCE</scope>
</reference>
<dbReference type="PROSITE" id="PS50082">
    <property type="entry name" value="WD_REPEATS_2"/>
    <property type="match status" value="1"/>
</dbReference>
<dbReference type="SMART" id="SM00320">
    <property type="entry name" value="WD40"/>
    <property type="match status" value="6"/>
</dbReference>
<organism evidence="3">
    <name type="scientific">hydrothermal vent metagenome</name>
    <dbReference type="NCBI Taxonomy" id="652676"/>
    <lineage>
        <taxon>unclassified sequences</taxon>
        <taxon>metagenomes</taxon>
        <taxon>ecological metagenomes</taxon>
    </lineage>
</organism>
<dbReference type="AlphaFoldDB" id="A0A3B0Y2Z8"/>
<dbReference type="PANTHER" id="PTHR19848">
    <property type="entry name" value="WD40 REPEAT PROTEIN"/>
    <property type="match status" value="1"/>
</dbReference>
<protein>
    <recommendedName>
        <fullName evidence="4">WD40 repeat domain-containing protein</fullName>
    </recommendedName>
</protein>
<dbReference type="SUPFAM" id="SSF50998">
    <property type="entry name" value="Quinoprotein alcohol dehydrogenase-like"/>
    <property type="match status" value="1"/>
</dbReference>
<dbReference type="Pfam" id="PF00400">
    <property type="entry name" value="WD40"/>
    <property type="match status" value="2"/>
</dbReference>
<evidence type="ECO:0008006" key="4">
    <source>
        <dbReference type="Google" id="ProtNLM"/>
    </source>
</evidence>
<dbReference type="Gene3D" id="2.130.10.10">
    <property type="entry name" value="YVTN repeat-like/Quinoprotein amine dehydrogenase"/>
    <property type="match status" value="2"/>
</dbReference>
<dbReference type="PANTHER" id="PTHR19848:SF8">
    <property type="entry name" value="F-BOX AND WD REPEAT DOMAIN CONTAINING 7"/>
    <property type="match status" value="1"/>
</dbReference>
<sequence length="317" mass="35107">MFACLISACAVTTSQPPTHLIAEVHPGGTQRIAFSPSGQWLASGGLHGGLFVWSVAEGVLVHRLKAHRSRVRALAWRDETHLFSVDRKGELRLHDVESGRIQTQYSAGPVQAMVLTANRQRLLLGQGTRVLWIDATSLSVEAHYDVSSKVISLAVSVDGNQIAVSTANGRVQVADSSLTRWRELERPTTDANDLRFSPDGRTLLAGGWFGLLDWDVDSGTLQTRPTDHFGQVISVDISPDAQRWISLGRHTDSMLYLIDARNNHVLRRMQAHELCGWQARFSPNGRYVASAGEEGSIHIFDLEEPYRPVARWVDESE</sequence>
<dbReference type="InterPro" id="IPR015943">
    <property type="entry name" value="WD40/YVTN_repeat-like_dom_sf"/>
</dbReference>
<gene>
    <name evidence="3" type="ORF">MNBD_GAMMA15-1753</name>
</gene>
<dbReference type="EMBL" id="UOFN01000027">
    <property type="protein sequence ID" value="VAW74081.1"/>
    <property type="molecule type" value="Genomic_DNA"/>
</dbReference>
<accession>A0A3B0Y2Z8</accession>
<dbReference type="InterPro" id="IPR011047">
    <property type="entry name" value="Quinoprotein_ADH-like_sf"/>
</dbReference>
<keyword evidence="2" id="KW-0677">Repeat</keyword>
<keyword evidence="1" id="KW-0853">WD repeat</keyword>
<evidence type="ECO:0000256" key="1">
    <source>
        <dbReference type="ARBA" id="ARBA00022574"/>
    </source>
</evidence>
<evidence type="ECO:0000313" key="3">
    <source>
        <dbReference type="EMBL" id="VAW74081.1"/>
    </source>
</evidence>
<proteinExistence type="predicted"/>
<evidence type="ECO:0000256" key="2">
    <source>
        <dbReference type="ARBA" id="ARBA00022737"/>
    </source>
</evidence>
<dbReference type="InterPro" id="IPR001680">
    <property type="entry name" value="WD40_rpt"/>
</dbReference>
<name>A0A3B0Y2Z8_9ZZZZ</name>